<feature type="domain" description="SLC41A/MgtE integral membrane" evidence="9">
    <location>
        <begin position="84"/>
        <end position="206"/>
    </location>
</feature>
<dbReference type="Pfam" id="PF01769">
    <property type="entry name" value="MgtE"/>
    <property type="match status" value="1"/>
</dbReference>
<comment type="subcellular location">
    <subcellularLocation>
        <location evidence="1">Membrane</location>
        <topology evidence="1">Multi-pass membrane protein</topology>
    </subcellularLocation>
</comment>
<evidence type="ECO:0000256" key="7">
    <source>
        <dbReference type="ARBA" id="ARBA00023136"/>
    </source>
</evidence>
<dbReference type="InterPro" id="IPR006667">
    <property type="entry name" value="SLC41_membr_dom"/>
</dbReference>
<evidence type="ECO:0000256" key="2">
    <source>
        <dbReference type="ARBA" id="ARBA00009749"/>
    </source>
</evidence>
<dbReference type="PANTHER" id="PTHR41394:SF5">
    <property type="entry name" value="SLC41A_MGTE INTEGRAL MEMBRANE DOMAIN-CONTAINING PROTEIN"/>
    <property type="match status" value="1"/>
</dbReference>
<feature type="transmembrane region" description="Helical" evidence="8">
    <location>
        <begin position="73"/>
        <end position="96"/>
    </location>
</feature>
<dbReference type="AlphaFoldDB" id="A0A101HYM7"/>
<accession>A0A101HYM7</accession>
<keyword evidence="3" id="KW-0813">Transport</keyword>
<dbReference type="GO" id="GO:0016020">
    <property type="term" value="C:membrane"/>
    <property type="evidence" value="ECO:0007669"/>
    <property type="project" value="UniProtKB-SubCell"/>
</dbReference>
<keyword evidence="4 8" id="KW-0812">Transmembrane</keyword>
<keyword evidence="6 8" id="KW-1133">Transmembrane helix</keyword>
<evidence type="ECO:0000259" key="9">
    <source>
        <dbReference type="Pfam" id="PF01769"/>
    </source>
</evidence>
<evidence type="ECO:0000256" key="6">
    <source>
        <dbReference type="ARBA" id="ARBA00022989"/>
    </source>
</evidence>
<dbReference type="Proteomes" id="UP000053467">
    <property type="component" value="Unassembled WGS sequence"/>
</dbReference>
<dbReference type="InterPro" id="IPR036739">
    <property type="entry name" value="SLC41_membr_dom_sf"/>
</dbReference>
<comment type="similarity">
    <text evidence="2">Belongs to the SLC41A transporter family.</text>
</comment>
<name>A0A101HYM7_UNCT6</name>
<evidence type="ECO:0000256" key="3">
    <source>
        <dbReference type="ARBA" id="ARBA00022448"/>
    </source>
</evidence>
<proteinExistence type="inferred from homology"/>
<evidence type="ECO:0000256" key="4">
    <source>
        <dbReference type="ARBA" id="ARBA00022692"/>
    </source>
</evidence>
<dbReference type="GO" id="GO:0008324">
    <property type="term" value="F:monoatomic cation transmembrane transporter activity"/>
    <property type="evidence" value="ECO:0007669"/>
    <property type="project" value="InterPro"/>
</dbReference>
<feature type="transmembrane region" description="Helical" evidence="8">
    <location>
        <begin position="189"/>
        <end position="215"/>
    </location>
</feature>
<feature type="transmembrane region" description="Helical" evidence="8">
    <location>
        <begin position="126"/>
        <end position="145"/>
    </location>
</feature>
<keyword evidence="5" id="KW-0460">Magnesium</keyword>
<keyword evidence="7 8" id="KW-0472">Membrane</keyword>
<feature type="non-terminal residue" evidence="10">
    <location>
        <position position="1"/>
    </location>
</feature>
<evidence type="ECO:0000313" key="10">
    <source>
        <dbReference type="EMBL" id="KUK85518.1"/>
    </source>
</evidence>
<dbReference type="Gene3D" id="1.10.357.20">
    <property type="entry name" value="SLC41 divalent cation transporters, integral membrane domain"/>
    <property type="match status" value="1"/>
</dbReference>
<dbReference type="PATRIC" id="fig|1635277.3.peg.1797"/>
<comment type="caution">
    <text evidence="10">The sequence shown here is derived from an EMBL/GenBank/DDBJ whole genome shotgun (WGS) entry which is preliminary data.</text>
</comment>
<reference evidence="11" key="1">
    <citation type="journal article" date="2015" name="MBio">
        <title>Genome-Resolved Metagenomic Analysis Reveals Roles for Candidate Phyla and Other Microbial Community Members in Biogeochemical Transformations in Oil Reservoirs.</title>
        <authorList>
            <person name="Hu P."/>
            <person name="Tom L."/>
            <person name="Singh A."/>
            <person name="Thomas B.C."/>
            <person name="Baker B.J."/>
            <person name="Piceno Y.M."/>
            <person name="Andersen G.L."/>
            <person name="Banfield J.F."/>
        </authorList>
    </citation>
    <scope>NUCLEOTIDE SEQUENCE [LARGE SCALE GENOMIC DNA]</scope>
</reference>
<dbReference type="PANTHER" id="PTHR41394">
    <property type="entry name" value="MAGNESIUM TRANSPORTER MGTE"/>
    <property type="match status" value="1"/>
</dbReference>
<dbReference type="EMBL" id="LGGX01000061">
    <property type="protein sequence ID" value="KUK85518.1"/>
    <property type="molecule type" value="Genomic_DNA"/>
</dbReference>
<dbReference type="SUPFAM" id="SSF161093">
    <property type="entry name" value="MgtE membrane domain-like"/>
    <property type="match status" value="1"/>
</dbReference>
<evidence type="ECO:0000256" key="1">
    <source>
        <dbReference type="ARBA" id="ARBA00004141"/>
    </source>
</evidence>
<feature type="transmembrane region" description="Helical" evidence="8">
    <location>
        <begin position="50"/>
        <end position="67"/>
    </location>
</feature>
<protein>
    <submittedName>
        <fullName evidence="10">Mg/Co/Ni transporter MgtE</fullName>
    </submittedName>
</protein>
<feature type="transmembrane region" description="Helical" evidence="8">
    <location>
        <begin position="151"/>
        <end position="177"/>
    </location>
</feature>
<sequence length="218" mass="23818">MMVGIITVDDIIDVLEEEVTEDIHKMVGSAEFYEDKLIKATPLSRAKARLPWLLVCMIGEIISGSVIEFHSGILEVMVALAFFIPIIMAMGGNVGAQSSTITVRGLATGQLRLHEMWQNVWTETKVGFFIGITVGVIISILTYFWQNNYILGLTIGLSLCITIITAATVGTLLPLVFTKLNIDPAIATGPFITTVVDIGSLIIYFSLGTFLFVYLGRL</sequence>
<gene>
    <name evidence="10" type="ORF">XE03_2000</name>
</gene>
<evidence type="ECO:0000313" key="11">
    <source>
        <dbReference type="Proteomes" id="UP000053467"/>
    </source>
</evidence>
<evidence type="ECO:0000256" key="5">
    <source>
        <dbReference type="ARBA" id="ARBA00022842"/>
    </source>
</evidence>
<organism evidence="10 11">
    <name type="scientific">candidate division TA06 bacterium 34_109</name>
    <dbReference type="NCBI Taxonomy" id="1635277"/>
    <lineage>
        <taxon>Bacteria</taxon>
        <taxon>Bacteria division TA06</taxon>
    </lineage>
</organism>
<evidence type="ECO:0000256" key="8">
    <source>
        <dbReference type="SAM" id="Phobius"/>
    </source>
</evidence>